<comment type="similarity">
    <text evidence="2">Belongs to the cerato-ulmin hydrophobin family.</text>
</comment>
<proteinExistence type="inferred from homology"/>
<dbReference type="PANTHER" id="PTHR42341:SF1">
    <property type="entry name" value="HYDROPHOBIN"/>
    <property type="match status" value="1"/>
</dbReference>
<dbReference type="AlphaFoldDB" id="A0A395N7L6"/>
<evidence type="ECO:0000313" key="5">
    <source>
        <dbReference type="EMBL" id="RFU72120.1"/>
    </source>
</evidence>
<feature type="signal peptide" evidence="4">
    <location>
        <begin position="1"/>
        <end position="16"/>
    </location>
</feature>
<evidence type="ECO:0000256" key="3">
    <source>
        <dbReference type="ARBA" id="ARBA00023157"/>
    </source>
</evidence>
<dbReference type="STRING" id="490622.A0A395N7L6"/>
<dbReference type="PANTHER" id="PTHR42341">
    <property type="entry name" value="HYDROPHOBIN"/>
    <property type="match status" value="1"/>
</dbReference>
<dbReference type="CDD" id="cd23508">
    <property type="entry name" value="hydrophobin_II"/>
    <property type="match status" value="1"/>
</dbReference>
<dbReference type="Proteomes" id="UP000266272">
    <property type="component" value="Unassembled WGS sequence"/>
</dbReference>
<evidence type="ECO:0000256" key="1">
    <source>
        <dbReference type="ARBA" id="ARBA00004196"/>
    </source>
</evidence>
<dbReference type="EMBL" id="PXOA01000973">
    <property type="protein sequence ID" value="RFU72120.1"/>
    <property type="molecule type" value="Genomic_DNA"/>
</dbReference>
<comment type="subcellular location">
    <subcellularLocation>
        <location evidence="1">Cell envelope</location>
    </subcellularLocation>
</comment>
<feature type="chain" id="PRO_5017442225" evidence="4">
    <location>
        <begin position="17"/>
        <end position="104"/>
    </location>
</feature>
<keyword evidence="3" id="KW-1015">Disulfide bond</keyword>
<dbReference type="GO" id="GO:0005576">
    <property type="term" value="C:extracellular region"/>
    <property type="evidence" value="ECO:0007669"/>
    <property type="project" value="InterPro"/>
</dbReference>
<reference evidence="5 6" key="1">
    <citation type="journal article" date="2018" name="PLoS Pathog.">
        <title>Evolution of structural diversity of trichothecenes, a family of toxins produced by plant pathogenic and entomopathogenic fungi.</title>
        <authorList>
            <person name="Proctor R.H."/>
            <person name="McCormick S.P."/>
            <person name="Kim H.S."/>
            <person name="Cardoza R.E."/>
            <person name="Stanley A.M."/>
            <person name="Lindo L."/>
            <person name="Kelly A."/>
            <person name="Brown D.W."/>
            <person name="Lee T."/>
            <person name="Vaughan M.M."/>
            <person name="Alexander N.J."/>
            <person name="Busman M."/>
            <person name="Gutierrez S."/>
        </authorList>
    </citation>
    <scope>NUCLEOTIDE SEQUENCE [LARGE SCALE GENOMIC DNA]</scope>
    <source>
        <strain evidence="5 6">IBT 40837</strain>
    </source>
</reference>
<evidence type="ECO:0000256" key="2">
    <source>
        <dbReference type="ARBA" id="ARBA00009576"/>
    </source>
</evidence>
<accession>A0A395N7L6</accession>
<dbReference type="SUPFAM" id="SSF101751">
    <property type="entry name" value="Hydrophobin II, HfbII"/>
    <property type="match status" value="1"/>
</dbReference>
<sequence>MQFLAVATLFLATAFAAPSKDGHHGVYRRANAFCPEGMLYTNPQCCKVDVLGVADLDCKVPPVAPSKCKSFRTVCAAMGRQPKCCAIPLAGQAVLCTDALPPAF</sequence>
<comment type="caution">
    <text evidence="5">The sequence shown here is derived from an EMBL/GenBank/DDBJ whole genome shotgun (WGS) entry which is preliminary data.</text>
</comment>
<dbReference type="Pfam" id="PF06766">
    <property type="entry name" value="Hydrophobin_2"/>
    <property type="match status" value="1"/>
</dbReference>
<keyword evidence="6" id="KW-1185">Reference proteome</keyword>
<dbReference type="InterPro" id="IPR010636">
    <property type="entry name" value="Class_II_hydrophobin"/>
</dbReference>
<dbReference type="InterPro" id="IPR036686">
    <property type="entry name" value="Class_II_Hydrophobin_sf"/>
</dbReference>
<protein>
    <submittedName>
        <fullName evidence="5">Hydrophobin</fullName>
    </submittedName>
</protein>
<name>A0A395N7L6_TRIAR</name>
<dbReference type="Gene3D" id="3.20.120.10">
    <property type="entry name" value="Hydrophobin"/>
    <property type="match status" value="1"/>
</dbReference>
<evidence type="ECO:0000256" key="4">
    <source>
        <dbReference type="SAM" id="SignalP"/>
    </source>
</evidence>
<organism evidence="5 6">
    <name type="scientific">Trichoderma arundinaceum</name>
    <dbReference type="NCBI Taxonomy" id="490622"/>
    <lineage>
        <taxon>Eukaryota</taxon>
        <taxon>Fungi</taxon>
        <taxon>Dikarya</taxon>
        <taxon>Ascomycota</taxon>
        <taxon>Pezizomycotina</taxon>
        <taxon>Sordariomycetes</taxon>
        <taxon>Hypocreomycetidae</taxon>
        <taxon>Hypocreales</taxon>
        <taxon>Hypocreaceae</taxon>
        <taxon>Trichoderma</taxon>
    </lineage>
</organism>
<keyword evidence="4" id="KW-0732">Signal</keyword>
<dbReference type="OrthoDB" id="4500971at2759"/>
<evidence type="ECO:0000313" key="6">
    <source>
        <dbReference type="Proteomes" id="UP000266272"/>
    </source>
</evidence>
<gene>
    <name evidence="5" type="ORF">TARUN_10143</name>
</gene>